<evidence type="ECO:0000256" key="13">
    <source>
        <dbReference type="ARBA" id="ARBA00048798"/>
    </source>
</evidence>
<sequence>MVQKAEKIWFDGKLVPWDEANVHILTHTLHYGCGVFEGIRAYECTDGRSAVYRLPEHMQRLIDSAHILGMKIPYTLDELVKAALDTLVANKMKSAYIRPLVFIGDGVMGVHPGTNPIRVAIATWPWGAYLGDEALVKGISIKTSSFCRHHVNAMMTKAKACGNYVNSVLAKTEAVADGYHEALMLDTQGYVSEASGENIFIVKDRMIKTTPLTSVLPGITRHSIMTLARKLGYEVQEQLFTRDELYVADEAFFSGTAAEITPIREVDRRVIGAGQAGPVTLQLQKEYFRIVKGENPEYASWLQEYRF</sequence>
<evidence type="ECO:0000256" key="17">
    <source>
        <dbReference type="RuleBase" id="RU364094"/>
    </source>
</evidence>
<comment type="function">
    <text evidence="2 17">Acts on leucine, isoleucine and valine.</text>
</comment>
<evidence type="ECO:0000256" key="7">
    <source>
        <dbReference type="ARBA" id="ARBA00022576"/>
    </source>
</evidence>
<dbReference type="PANTHER" id="PTHR42743">
    <property type="entry name" value="AMINO-ACID AMINOTRANSFERASE"/>
    <property type="match status" value="1"/>
</dbReference>
<dbReference type="InterPro" id="IPR043131">
    <property type="entry name" value="BCAT-like_N"/>
</dbReference>
<dbReference type="NCBIfam" id="NF005146">
    <property type="entry name" value="PRK06606.1"/>
    <property type="match status" value="1"/>
</dbReference>
<evidence type="ECO:0000256" key="11">
    <source>
        <dbReference type="ARBA" id="ARBA00023304"/>
    </source>
</evidence>
<dbReference type="GO" id="GO:0009097">
    <property type="term" value="P:isoleucine biosynthetic process"/>
    <property type="evidence" value="ECO:0007669"/>
    <property type="project" value="UniProtKB-UniPathway"/>
</dbReference>
<evidence type="ECO:0000256" key="10">
    <source>
        <dbReference type="ARBA" id="ARBA00022898"/>
    </source>
</evidence>
<keyword evidence="10 16" id="KW-0663">Pyridoxal phosphate</keyword>
<dbReference type="AlphaFoldDB" id="A0A238XWY3"/>
<dbReference type="InterPro" id="IPR018300">
    <property type="entry name" value="Aminotrans_IV_CS"/>
</dbReference>
<dbReference type="FunFam" id="3.20.10.10:FF:000001">
    <property type="entry name" value="Branched-chain-amino-acid aminotransferase"/>
    <property type="match status" value="1"/>
</dbReference>
<keyword evidence="11 17" id="KW-0100">Branched-chain amino acid biosynthesis</keyword>
<dbReference type="InterPro" id="IPR033939">
    <property type="entry name" value="BCAT_family"/>
</dbReference>
<dbReference type="CDD" id="cd01557">
    <property type="entry name" value="BCAT_beta_family"/>
    <property type="match status" value="1"/>
</dbReference>
<dbReference type="NCBIfam" id="TIGR01122">
    <property type="entry name" value="ilvE_I"/>
    <property type="match status" value="1"/>
</dbReference>
<dbReference type="Pfam" id="PF01063">
    <property type="entry name" value="Aminotran_4"/>
    <property type="match status" value="1"/>
</dbReference>
<dbReference type="EMBL" id="FZOC01000001">
    <property type="protein sequence ID" value="SNR62499.1"/>
    <property type="molecule type" value="Genomic_DNA"/>
</dbReference>
<evidence type="ECO:0000256" key="15">
    <source>
        <dbReference type="RuleBase" id="RU004106"/>
    </source>
</evidence>
<dbReference type="Proteomes" id="UP000198324">
    <property type="component" value="Unassembled WGS sequence"/>
</dbReference>
<comment type="pathway">
    <text evidence="5 17">Amino-acid biosynthesis; L-leucine biosynthesis; L-leucine from 3-methyl-2-oxobutanoate: step 4/4.</text>
</comment>
<dbReference type="SUPFAM" id="SSF56752">
    <property type="entry name" value="D-aminoacid aminotransferase-like PLP-dependent enzymes"/>
    <property type="match status" value="1"/>
</dbReference>
<comment type="catalytic activity">
    <reaction evidence="13 17">
        <text>L-isoleucine + 2-oxoglutarate = (S)-3-methyl-2-oxopentanoate + L-glutamate</text>
        <dbReference type="Rhea" id="RHEA:24801"/>
        <dbReference type="ChEBI" id="CHEBI:16810"/>
        <dbReference type="ChEBI" id="CHEBI:29985"/>
        <dbReference type="ChEBI" id="CHEBI:35146"/>
        <dbReference type="ChEBI" id="CHEBI:58045"/>
        <dbReference type="EC" id="2.6.1.42"/>
    </reaction>
</comment>
<comment type="pathway">
    <text evidence="4 17">Amino-acid biosynthesis; L-valine biosynthesis; L-valine from pyruvate: step 4/4.</text>
</comment>
<evidence type="ECO:0000256" key="1">
    <source>
        <dbReference type="ARBA" id="ARBA00001933"/>
    </source>
</evidence>
<gene>
    <name evidence="17" type="primary">ilvE</name>
    <name evidence="18" type="ORF">SAMN04488503_0444</name>
</gene>
<evidence type="ECO:0000313" key="18">
    <source>
        <dbReference type="EMBL" id="SNR62499.1"/>
    </source>
</evidence>
<evidence type="ECO:0000256" key="12">
    <source>
        <dbReference type="ARBA" id="ARBA00048212"/>
    </source>
</evidence>
<dbReference type="RefSeq" id="WP_089271267.1">
    <property type="nucleotide sequence ID" value="NZ_FZOC01000001.1"/>
</dbReference>
<accession>A0A238XWY3</accession>
<comment type="pathway">
    <text evidence="3 17">Amino-acid biosynthesis; L-isoleucine biosynthesis; L-isoleucine from 2-oxobutanoate: step 4/4.</text>
</comment>
<keyword evidence="9 17" id="KW-0808">Transferase</keyword>
<dbReference type="PROSITE" id="PS00770">
    <property type="entry name" value="AA_TRANSFER_CLASS_4"/>
    <property type="match status" value="1"/>
</dbReference>
<evidence type="ECO:0000256" key="16">
    <source>
        <dbReference type="RuleBase" id="RU004516"/>
    </source>
</evidence>
<comment type="catalytic activity">
    <reaction evidence="12 17">
        <text>L-valine + 2-oxoglutarate = 3-methyl-2-oxobutanoate + L-glutamate</text>
        <dbReference type="Rhea" id="RHEA:24813"/>
        <dbReference type="ChEBI" id="CHEBI:11851"/>
        <dbReference type="ChEBI" id="CHEBI:16810"/>
        <dbReference type="ChEBI" id="CHEBI:29985"/>
        <dbReference type="ChEBI" id="CHEBI:57762"/>
        <dbReference type="EC" id="2.6.1.42"/>
    </reaction>
</comment>
<evidence type="ECO:0000256" key="3">
    <source>
        <dbReference type="ARBA" id="ARBA00004824"/>
    </source>
</evidence>
<reference evidence="18 19" key="1">
    <citation type="submission" date="2017-06" db="EMBL/GenBank/DDBJ databases">
        <authorList>
            <person name="Kim H.J."/>
            <person name="Triplett B.A."/>
        </authorList>
    </citation>
    <scope>NUCLEOTIDE SEQUENCE [LARGE SCALE GENOMIC DNA]</scope>
    <source>
        <strain evidence="18 19">DSM 13116</strain>
    </source>
</reference>
<dbReference type="OrthoDB" id="9804984at2"/>
<dbReference type="UniPathway" id="UPA00049">
    <property type="reaction ID" value="UER00062"/>
</dbReference>
<evidence type="ECO:0000256" key="4">
    <source>
        <dbReference type="ARBA" id="ARBA00004931"/>
    </source>
</evidence>
<protein>
    <recommendedName>
        <fullName evidence="17">Branched-chain-amino-acid aminotransferase</fullName>
        <shortName evidence="17">BCAT</shortName>
        <ecNumber evidence="17">2.6.1.42</ecNumber>
    </recommendedName>
</protein>
<name>A0A238XWY3_9BACT</name>
<keyword evidence="19" id="KW-1185">Reference proteome</keyword>
<dbReference type="InterPro" id="IPR050571">
    <property type="entry name" value="Class-IV_PLP-Dep_Aminotrnsfr"/>
</dbReference>
<keyword evidence="7 17" id="KW-0032">Aminotransferase</keyword>
<comment type="cofactor">
    <cofactor evidence="1 16">
        <name>pyridoxal 5'-phosphate</name>
        <dbReference type="ChEBI" id="CHEBI:597326"/>
    </cofactor>
</comment>
<dbReference type="Gene3D" id="3.20.10.10">
    <property type="entry name" value="D-amino Acid Aminotransferase, subunit A, domain 2"/>
    <property type="match status" value="1"/>
</dbReference>
<dbReference type="GO" id="GO:0052654">
    <property type="term" value="F:L-leucine-2-oxoglutarate transaminase activity"/>
    <property type="evidence" value="ECO:0007669"/>
    <property type="project" value="RHEA"/>
</dbReference>
<dbReference type="UniPathway" id="UPA00047">
    <property type="reaction ID" value="UER00058"/>
</dbReference>
<comment type="similarity">
    <text evidence="6 15">Belongs to the class-IV pyridoxal-phosphate-dependent aminotransferase family.</text>
</comment>
<keyword evidence="8 17" id="KW-0028">Amino-acid biosynthesis</keyword>
<evidence type="ECO:0000256" key="2">
    <source>
        <dbReference type="ARBA" id="ARBA00003109"/>
    </source>
</evidence>
<dbReference type="GO" id="GO:0052656">
    <property type="term" value="F:L-isoleucine-2-oxoglutarate transaminase activity"/>
    <property type="evidence" value="ECO:0007669"/>
    <property type="project" value="RHEA"/>
</dbReference>
<dbReference type="GO" id="GO:0009099">
    <property type="term" value="P:L-valine biosynthetic process"/>
    <property type="evidence" value="ECO:0007669"/>
    <property type="project" value="UniProtKB-UniPathway"/>
</dbReference>
<evidence type="ECO:0000256" key="14">
    <source>
        <dbReference type="ARBA" id="ARBA00049229"/>
    </source>
</evidence>
<comment type="catalytic activity">
    <reaction evidence="14 17">
        <text>L-leucine + 2-oxoglutarate = 4-methyl-2-oxopentanoate + L-glutamate</text>
        <dbReference type="Rhea" id="RHEA:18321"/>
        <dbReference type="ChEBI" id="CHEBI:16810"/>
        <dbReference type="ChEBI" id="CHEBI:17865"/>
        <dbReference type="ChEBI" id="CHEBI:29985"/>
        <dbReference type="ChEBI" id="CHEBI:57427"/>
        <dbReference type="EC" id="2.6.1.42"/>
    </reaction>
</comment>
<dbReference type="InterPro" id="IPR005785">
    <property type="entry name" value="B_amino_transI"/>
</dbReference>
<dbReference type="UniPathway" id="UPA00048">
    <property type="reaction ID" value="UER00073"/>
</dbReference>
<evidence type="ECO:0000313" key="19">
    <source>
        <dbReference type="Proteomes" id="UP000198324"/>
    </source>
</evidence>
<dbReference type="PANTHER" id="PTHR42743:SF11">
    <property type="entry name" value="AMINODEOXYCHORISMATE LYASE"/>
    <property type="match status" value="1"/>
</dbReference>
<dbReference type="GO" id="GO:0005829">
    <property type="term" value="C:cytosol"/>
    <property type="evidence" value="ECO:0007669"/>
    <property type="project" value="TreeGrafter"/>
</dbReference>
<dbReference type="InterPro" id="IPR036038">
    <property type="entry name" value="Aminotransferase-like"/>
</dbReference>
<dbReference type="EC" id="2.6.1.42" evidence="17"/>
<evidence type="ECO:0000256" key="8">
    <source>
        <dbReference type="ARBA" id="ARBA00022605"/>
    </source>
</evidence>
<dbReference type="Gene3D" id="3.30.470.10">
    <property type="match status" value="1"/>
</dbReference>
<dbReference type="InterPro" id="IPR001544">
    <property type="entry name" value="Aminotrans_IV"/>
</dbReference>
<proteinExistence type="inferred from homology"/>
<evidence type="ECO:0000256" key="6">
    <source>
        <dbReference type="ARBA" id="ARBA00009320"/>
    </source>
</evidence>
<evidence type="ECO:0000256" key="5">
    <source>
        <dbReference type="ARBA" id="ARBA00005072"/>
    </source>
</evidence>
<dbReference type="InterPro" id="IPR043132">
    <property type="entry name" value="BCAT-like_C"/>
</dbReference>
<organism evidence="18 19">
    <name type="scientific">Humidesulfovibrio mexicanus</name>
    <dbReference type="NCBI Taxonomy" id="147047"/>
    <lineage>
        <taxon>Bacteria</taxon>
        <taxon>Pseudomonadati</taxon>
        <taxon>Thermodesulfobacteriota</taxon>
        <taxon>Desulfovibrionia</taxon>
        <taxon>Desulfovibrionales</taxon>
        <taxon>Desulfovibrionaceae</taxon>
        <taxon>Humidesulfovibrio</taxon>
    </lineage>
</organism>
<dbReference type="GO" id="GO:0009098">
    <property type="term" value="P:L-leucine biosynthetic process"/>
    <property type="evidence" value="ECO:0007669"/>
    <property type="project" value="UniProtKB-UniPathway"/>
</dbReference>
<evidence type="ECO:0000256" key="9">
    <source>
        <dbReference type="ARBA" id="ARBA00022679"/>
    </source>
</evidence>
<dbReference type="GO" id="GO:0052655">
    <property type="term" value="F:L-valine-2-oxoglutarate transaminase activity"/>
    <property type="evidence" value="ECO:0007669"/>
    <property type="project" value="RHEA"/>
</dbReference>